<feature type="non-terminal residue" evidence="8">
    <location>
        <position position="1"/>
    </location>
</feature>
<feature type="binding site" evidence="6">
    <location>
        <position position="23"/>
    </location>
    <ligand>
        <name>Zn(2+)</name>
        <dbReference type="ChEBI" id="CHEBI:29105"/>
    </ligand>
</feature>
<name>A0AAN8I316_9EURO</name>
<dbReference type="PANTHER" id="PTHR20855">
    <property type="entry name" value="ADIPOR/PROGESTIN RECEPTOR-RELATED"/>
    <property type="match status" value="1"/>
</dbReference>
<keyword evidence="5 7" id="KW-0472">Membrane</keyword>
<evidence type="ECO:0000313" key="9">
    <source>
        <dbReference type="Proteomes" id="UP001316803"/>
    </source>
</evidence>
<comment type="similarity">
    <text evidence="2">Belongs to the ADIPOR family.</text>
</comment>
<keyword evidence="6" id="KW-0479">Metal-binding</keyword>
<reference evidence="8 9" key="1">
    <citation type="submission" date="2022-12" db="EMBL/GenBank/DDBJ databases">
        <title>Genomic features and morphological characterization of a novel Knufia sp. strain isolated from spacecraft assembly facility.</title>
        <authorList>
            <person name="Teixeira M."/>
            <person name="Chander A.M."/>
            <person name="Stajich J.E."/>
            <person name="Venkateswaran K."/>
        </authorList>
    </citation>
    <scope>NUCLEOTIDE SEQUENCE [LARGE SCALE GENOMIC DNA]</scope>
    <source>
        <strain evidence="8 9">FJI-L2-BK-P2</strain>
    </source>
</reference>
<feature type="binding site" evidence="6">
    <location>
        <position position="19"/>
    </location>
    <ligand>
        <name>Zn(2+)</name>
        <dbReference type="ChEBI" id="CHEBI:29105"/>
    </ligand>
</feature>
<dbReference type="GO" id="GO:0046872">
    <property type="term" value="F:metal ion binding"/>
    <property type="evidence" value="ECO:0007669"/>
    <property type="project" value="UniProtKB-KW"/>
</dbReference>
<dbReference type="EMBL" id="JAKLMC020000065">
    <property type="protein sequence ID" value="KAK5947810.1"/>
    <property type="molecule type" value="Genomic_DNA"/>
</dbReference>
<evidence type="ECO:0000256" key="4">
    <source>
        <dbReference type="ARBA" id="ARBA00022989"/>
    </source>
</evidence>
<dbReference type="GO" id="GO:0016020">
    <property type="term" value="C:membrane"/>
    <property type="evidence" value="ECO:0007669"/>
    <property type="project" value="UniProtKB-SubCell"/>
</dbReference>
<feature type="transmembrane region" description="Helical" evidence="7">
    <location>
        <begin position="21"/>
        <end position="43"/>
    </location>
</feature>
<dbReference type="GO" id="GO:0038023">
    <property type="term" value="F:signaling receptor activity"/>
    <property type="evidence" value="ECO:0007669"/>
    <property type="project" value="TreeGrafter"/>
</dbReference>
<evidence type="ECO:0000256" key="2">
    <source>
        <dbReference type="ARBA" id="ARBA00007018"/>
    </source>
</evidence>
<accession>A0AAN8I316</accession>
<proteinExistence type="inferred from homology"/>
<dbReference type="AlphaFoldDB" id="A0AAN8I316"/>
<evidence type="ECO:0000256" key="5">
    <source>
        <dbReference type="ARBA" id="ARBA00023136"/>
    </source>
</evidence>
<dbReference type="InterPro" id="IPR004254">
    <property type="entry name" value="AdipoR/HlyIII-related"/>
</dbReference>
<keyword evidence="4 7" id="KW-1133">Transmembrane helix</keyword>
<keyword evidence="6" id="KW-0862">Zinc</keyword>
<protein>
    <submittedName>
        <fullName evidence="8">Uncharacterized protein</fullName>
    </submittedName>
</protein>
<evidence type="ECO:0000256" key="3">
    <source>
        <dbReference type="ARBA" id="ARBA00022692"/>
    </source>
</evidence>
<dbReference type="Pfam" id="PF03006">
    <property type="entry name" value="HlyIII"/>
    <property type="match status" value="1"/>
</dbReference>
<keyword evidence="9" id="KW-1185">Reference proteome</keyword>
<evidence type="ECO:0000256" key="6">
    <source>
        <dbReference type="PIRSR" id="PIRSR604254-1"/>
    </source>
</evidence>
<sequence length="67" mass="7681">TKMPERAKPGRFNIMGQSHQLFHAAVVVAAWVHYQGIRTAFLFQHSYPQFTLCPVKSLWKDGVHAML</sequence>
<evidence type="ECO:0000256" key="7">
    <source>
        <dbReference type="SAM" id="Phobius"/>
    </source>
</evidence>
<evidence type="ECO:0000313" key="8">
    <source>
        <dbReference type="EMBL" id="KAK5947810.1"/>
    </source>
</evidence>
<comment type="subcellular location">
    <subcellularLocation>
        <location evidence="1">Membrane</location>
        <topology evidence="1">Multi-pass membrane protein</topology>
    </subcellularLocation>
</comment>
<dbReference type="Proteomes" id="UP001316803">
    <property type="component" value="Unassembled WGS sequence"/>
</dbReference>
<comment type="caution">
    <text evidence="8">The sequence shown here is derived from an EMBL/GenBank/DDBJ whole genome shotgun (WGS) entry which is preliminary data.</text>
</comment>
<dbReference type="PANTHER" id="PTHR20855:SF52">
    <property type="entry name" value="ADIPONECTIN RECEPTOR PROTEIN"/>
    <property type="match status" value="1"/>
</dbReference>
<evidence type="ECO:0000256" key="1">
    <source>
        <dbReference type="ARBA" id="ARBA00004141"/>
    </source>
</evidence>
<organism evidence="8 9">
    <name type="scientific">Knufia fluminis</name>
    <dbReference type="NCBI Taxonomy" id="191047"/>
    <lineage>
        <taxon>Eukaryota</taxon>
        <taxon>Fungi</taxon>
        <taxon>Dikarya</taxon>
        <taxon>Ascomycota</taxon>
        <taxon>Pezizomycotina</taxon>
        <taxon>Eurotiomycetes</taxon>
        <taxon>Chaetothyriomycetidae</taxon>
        <taxon>Chaetothyriales</taxon>
        <taxon>Trichomeriaceae</taxon>
        <taxon>Knufia</taxon>
    </lineage>
</organism>
<keyword evidence="3 7" id="KW-0812">Transmembrane</keyword>
<gene>
    <name evidence="8" type="ORF">OHC33_011151</name>
</gene>